<accession>A0A7W8W9Q2</accession>
<dbReference type="OrthoDB" id="3770379at2"/>
<dbReference type="RefSeq" id="WP_146834695.1">
    <property type="nucleotide sequence ID" value="NZ_BJVQ01000009.1"/>
</dbReference>
<sequence length="418" mass="41596">MMSLEASIDGSAATIRGVSAWLGDTLAPAASAAEDTGRRQRDRAAGVWTGEASEAARGRIETLAGRTGTLGGTAASTSRALDRLATALDDEQAEMARALGVATGGGLQVLGTAIQAPSAARAVAPLSVDAAPAEVETHRREVAAHDLALARTAVWEEVVEIVDDARTRWAQALADASATWNANAGNLVGLTNDLLSTGAEAGAVVAISRFAAAGAQTHAAEAAKLARHMDDLAPGGRVATSSSHWYDLYDRMRVETALADDAVRAGANARVPVALGRGLLVLGVAATGYGIYDDIQHGESAAQAAVSNGVGFGASLLAGAGAGAATGAVVGSFVPVPIVGTVAGAVVGTVVGTAAGLITSGAIDSMWENGVDSLGDVGTAIVDGWDELTGTVADAGEIVGDAAGAVGDTVKDAWNVLF</sequence>
<dbReference type="AlphaFoldDB" id="A0A7W8W9Q2"/>
<feature type="region of interest" description="Disordered" evidence="1">
    <location>
        <begin position="30"/>
        <end position="50"/>
    </location>
</feature>
<organism evidence="2 3">
    <name type="scientific">Cellulomonas hominis</name>
    <dbReference type="NCBI Taxonomy" id="156981"/>
    <lineage>
        <taxon>Bacteria</taxon>
        <taxon>Bacillati</taxon>
        <taxon>Actinomycetota</taxon>
        <taxon>Actinomycetes</taxon>
        <taxon>Micrococcales</taxon>
        <taxon>Cellulomonadaceae</taxon>
        <taxon>Cellulomonas</taxon>
    </lineage>
</organism>
<evidence type="ECO:0000313" key="2">
    <source>
        <dbReference type="EMBL" id="MBB5473585.1"/>
    </source>
</evidence>
<proteinExistence type="predicted"/>
<comment type="caution">
    <text evidence="2">The sequence shown here is derived from an EMBL/GenBank/DDBJ whole genome shotgun (WGS) entry which is preliminary data.</text>
</comment>
<name>A0A7W8W9Q2_9CELL</name>
<protein>
    <recommendedName>
        <fullName evidence="4">Glycine zipper domain-containing protein</fullName>
    </recommendedName>
</protein>
<evidence type="ECO:0000313" key="3">
    <source>
        <dbReference type="Proteomes" id="UP000564629"/>
    </source>
</evidence>
<evidence type="ECO:0008006" key="4">
    <source>
        <dbReference type="Google" id="ProtNLM"/>
    </source>
</evidence>
<dbReference type="EMBL" id="JACHDN010000001">
    <property type="protein sequence ID" value="MBB5473585.1"/>
    <property type="molecule type" value="Genomic_DNA"/>
</dbReference>
<feature type="compositionally biased region" description="Basic and acidic residues" evidence="1">
    <location>
        <begin position="35"/>
        <end position="44"/>
    </location>
</feature>
<reference evidence="2 3" key="1">
    <citation type="submission" date="2020-08" db="EMBL/GenBank/DDBJ databases">
        <title>Sequencing the genomes of 1000 actinobacteria strains.</title>
        <authorList>
            <person name="Klenk H.-P."/>
        </authorList>
    </citation>
    <scope>NUCLEOTIDE SEQUENCE [LARGE SCALE GENOMIC DNA]</scope>
    <source>
        <strain evidence="2 3">DSM 9581</strain>
    </source>
</reference>
<gene>
    <name evidence="2" type="ORF">HNR08_002321</name>
</gene>
<dbReference type="Proteomes" id="UP000564629">
    <property type="component" value="Unassembled WGS sequence"/>
</dbReference>
<evidence type="ECO:0000256" key="1">
    <source>
        <dbReference type="SAM" id="MobiDB-lite"/>
    </source>
</evidence>